<gene>
    <name evidence="2" type="ORF">HUN84_09235</name>
</gene>
<sequence>MSHLDKEMVNLAQKLKCCENIQSIPGIGEFTEAMLIIKIAVITRFKSNKQVHTYVGIDFKRYQYGITHFRGTMNKRGNKKFIQFLFWIVINFIRGLRNYDNHVVYY</sequence>
<evidence type="ECO:0000313" key="3">
    <source>
        <dbReference type="Proteomes" id="UP000610527"/>
    </source>
</evidence>
<dbReference type="InterPro" id="IPR003346">
    <property type="entry name" value="Transposase_20"/>
</dbReference>
<keyword evidence="3" id="KW-1185">Reference proteome</keyword>
<proteinExistence type="predicted"/>
<dbReference type="Pfam" id="PF02371">
    <property type="entry name" value="Transposase_20"/>
    <property type="match status" value="1"/>
</dbReference>
<dbReference type="Proteomes" id="UP000610527">
    <property type="component" value="Unassembled WGS sequence"/>
</dbReference>
<dbReference type="EMBL" id="JABVEG010000005">
    <property type="protein sequence ID" value="NUI82895.1"/>
    <property type="molecule type" value="Genomic_DNA"/>
</dbReference>
<name>A0ABX2LNS2_9STAP</name>
<accession>A0ABX2LNS2</accession>
<evidence type="ECO:0000313" key="2">
    <source>
        <dbReference type="EMBL" id="NUI82895.1"/>
    </source>
</evidence>
<protein>
    <submittedName>
        <fullName evidence="2">IS110 family transposase</fullName>
    </submittedName>
</protein>
<dbReference type="PANTHER" id="PTHR33055">
    <property type="entry name" value="TRANSPOSASE FOR INSERTION SEQUENCE ELEMENT IS1111A"/>
    <property type="match status" value="1"/>
</dbReference>
<reference evidence="2 3" key="1">
    <citation type="submission" date="2020-06" db="EMBL/GenBank/DDBJ databases">
        <title>Staphylococcus borealis sp. nov. -A novel member of the Staphylococcaceae family isolated from skin and blood in humans.</title>
        <authorList>
            <person name="Pain M."/>
            <person name="Wolden R."/>
            <person name="Jaen-Luchoro D."/>
            <person name="Salva-Serra F."/>
            <person name="Iglesias B.P."/>
            <person name="Karlsson R."/>
            <person name="Klingenberg C."/>
            <person name="Cavanagh J.P."/>
        </authorList>
    </citation>
    <scope>NUCLEOTIDE SEQUENCE [LARGE SCALE GENOMIC DNA]</scope>
    <source>
        <strain evidence="2 3">58-22</strain>
    </source>
</reference>
<evidence type="ECO:0000259" key="1">
    <source>
        <dbReference type="Pfam" id="PF02371"/>
    </source>
</evidence>
<feature type="domain" description="Transposase IS116/IS110/IS902 C-terminal" evidence="1">
    <location>
        <begin position="18"/>
        <end position="86"/>
    </location>
</feature>
<comment type="caution">
    <text evidence="2">The sequence shown here is derived from an EMBL/GenBank/DDBJ whole genome shotgun (WGS) entry which is preliminary data.</text>
</comment>
<organism evidence="2 3">
    <name type="scientific">Staphylococcus borealis</name>
    <dbReference type="NCBI Taxonomy" id="2742203"/>
    <lineage>
        <taxon>Bacteria</taxon>
        <taxon>Bacillati</taxon>
        <taxon>Bacillota</taxon>
        <taxon>Bacilli</taxon>
        <taxon>Bacillales</taxon>
        <taxon>Staphylococcaceae</taxon>
        <taxon>Staphylococcus</taxon>
    </lineage>
</organism>
<dbReference type="PANTHER" id="PTHR33055:SF13">
    <property type="entry name" value="TRANSPOSASE"/>
    <property type="match status" value="1"/>
</dbReference>
<dbReference type="InterPro" id="IPR047650">
    <property type="entry name" value="Transpos_IS110"/>
</dbReference>